<dbReference type="AlphaFoldDB" id="A0A497ZNG0"/>
<dbReference type="Proteomes" id="UP000271700">
    <property type="component" value="Unassembled WGS sequence"/>
</dbReference>
<accession>A0A497ZNG0</accession>
<dbReference type="RefSeq" id="WP_010443309.1">
    <property type="nucleotide sequence ID" value="NZ_AEYW01000023.1"/>
</dbReference>
<dbReference type="EMBL" id="RCCT01000002">
    <property type="protein sequence ID" value="RLK08225.1"/>
    <property type="molecule type" value="Genomic_DNA"/>
</dbReference>
<dbReference type="STRING" id="981384.GCA_000192475_00462"/>
<dbReference type="Pfam" id="PF06080">
    <property type="entry name" value="DUF938"/>
    <property type="match status" value="1"/>
</dbReference>
<reference evidence="1 2" key="1">
    <citation type="submission" date="2018-10" db="EMBL/GenBank/DDBJ databases">
        <title>Genomic Encyclopedia of Archaeal and Bacterial Type Strains, Phase II (KMG-II): from individual species to whole genera.</title>
        <authorList>
            <person name="Goeker M."/>
        </authorList>
    </citation>
    <scope>NUCLEOTIDE SEQUENCE [LARGE SCALE GENOMIC DNA]</scope>
    <source>
        <strain evidence="1 2">DSM 29317</strain>
    </source>
</reference>
<dbReference type="SUPFAM" id="SSF53335">
    <property type="entry name" value="S-adenosyl-L-methionine-dependent methyltransferases"/>
    <property type="match status" value="1"/>
</dbReference>
<proteinExistence type="predicted"/>
<dbReference type="InterPro" id="IPR029063">
    <property type="entry name" value="SAM-dependent_MTases_sf"/>
</dbReference>
<dbReference type="InterPro" id="IPR010342">
    <property type="entry name" value="DUF938"/>
</dbReference>
<organism evidence="1 2">
    <name type="scientific">Ruegeria conchae</name>
    <dbReference type="NCBI Taxonomy" id="981384"/>
    <lineage>
        <taxon>Bacteria</taxon>
        <taxon>Pseudomonadati</taxon>
        <taxon>Pseudomonadota</taxon>
        <taxon>Alphaproteobacteria</taxon>
        <taxon>Rhodobacterales</taxon>
        <taxon>Roseobacteraceae</taxon>
        <taxon>Ruegeria</taxon>
    </lineage>
</organism>
<dbReference type="PANTHER" id="PTHR20974:SF0">
    <property type="entry name" value="UPF0585 PROTEIN CG18661"/>
    <property type="match status" value="1"/>
</dbReference>
<comment type="caution">
    <text evidence="1">The sequence shown here is derived from an EMBL/GenBank/DDBJ whole genome shotgun (WGS) entry which is preliminary data.</text>
</comment>
<evidence type="ECO:0000313" key="2">
    <source>
        <dbReference type="Proteomes" id="UP000271700"/>
    </source>
</evidence>
<dbReference type="PANTHER" id="PTHR20974">
    <property type="entry name" value="UPF0585 PROTEIN CG18661"/>
    <property type="match status" value="1"/>
</dbReference>
<keyword evidence="2" id="KW-1185">Reference proteome</keyword>
<gene>
    <name evidence="1" type="ORF">CLV75_1896</name>
</gene>
<evidence type="ECO:0000313" key="1">
    <source>
        <dbReference type="EMBL" id="RLK08225.1"/>
    </source>
</evidence>
<sequence>MTPRQLPPNASVATEGEDGMLVAPTASRNAAVLCDLIARVAPSSGRTLELASGTGQHVSAFARRMPGLHWQPSEVNLERRASIDAYSKGLGNTSPALHLDATAAGWHKTIARQDLVVLVNLLHLISLPEAETLIAEAARVLNLGGRLVLYGPFKRDGRLTSEGDQRFHDALVQQDPEIGYKDDTQIMALFSENDLDLVEVVQMPANNLAFIGQKAAI</sequence>
<name>A0A497ZNG0_9RHOB</name>
<dbReference type="Gene3D" id="3.40.50.150">
    <property type="entry name" value="Vaccinia Virus protein VP39"/>
    <property type="match status" value="1"/>
</dbReference>
<protein>
    <submittedName>
        <fullName evidence="1">Uncharacterized protein DUF938</fullName>
    </submittedName>
</protein>
<dbReference type="OrthoDB" id="5525831at2"/>